<feature type="compositionally biased region" description="Basic and acidic residues" evidence="1">
    <location>
        <begin position="184"/>
        <end position="197"/>
    </location>
</feature>
<evidence type="ECO:0000256" key="1">
    <source>
        <dbReference type="SAM" id="MobiDB-lite"/>
    </source>
</evidence>
<gene>
    <name evidence="2" type="ORF">HRR80_007131</name>
</gene>
<evidence type="ECO:0000313" key="2">
    <source>
        <dbReference type="EMBL" id="KAJ8988931.1"/>
    </source>
</evidence>
<dbReference type="EMBL" id="JAJGCB010000016">
    <property type="protein sequence ID" value="KAJ8988931.1"/>
    <property type="molecule type" value="Genomic_DNA"/>
</dbReference>
<evidence type="ECO:0000313" key="3">
    <source>
        <dbReference type="Proteomes" id="UP001161757"/>
    </source>
</evidence>
<dbReference type="Proteomes" id="UP001161757">
    <property type="component" value="Unassembled WGS sequence"/>
</dbReference>
<reference evidence="2" key="1">
    <citation type="submission" date="2023-01" db="EMBL/GenBank/DDBJ databases">
        <title>Exophiala dermititidis isolated from Cystic Fibrosis Patient.</title>
        <authorList>
            <person name="Kurbessoian T."/>
            <person name="Crocker A."/>
            <person name="Murante D."/>
            <person name="Hogan D.A."/>
            <person name="Stajich J.E."/>
        </authorList>
    </citation>
    <scope>NUCLEOTIDE SEQUENCE</scope>
    <source>
        <strain evidence="2">Ex8</strain>
    </source>
</reference>
<accession>A0AAN6ERE2</accession>
<organism evidence="2 3">
    <name type="scientific">Exophiala dermatitidis</name>
    <name type="common">Black yeast-like fungus</name>
    <name type="synonym">Wangiella dermatitidis</name>
    <dbReference type="NCBI Taxonomy" id="5970"/>
    <lineage>
        <taxon>Eukaryota</taxon>
        <taxon>Fungi</taxon>
        <taxon>Dikarya</taxon>
        <taxon>Ascomycota</taxon>
        <taxon>Pezizomycotina</taxon>
        <taxon>Eurotiomycetes</taxon>
        <taxon>Chaetothyriomycetidae</taxon>
        <taxon>Chaetothyriales</taxon>
        <taxon>Herpotrichiellaceae</taxon>
        <taxon>Exophiala</taxon>
    </lineage>
</organism>
<feature type="compositionally biased region" description="Basic and acidic residues" evidence="1">
    <location>
        <begin position="204"/>
        <end position="214"/>
    </location>
</feature>
<feature type="region of interest" description="Disordered" evidence="1">
    <location>
        <begin position="22"/>
        <end position="42"/>
    </location>
</feature>
<comment type="caution">
    <text evidence="2">The sequence shown here is derived from an EMBL/GenBank/DDBJ whole genome shotgun (WGS) entry which is preliminary data.</text>
</comment>
<feature type="region of interest" description="Disordered" evidence="1">
    <location>
        <begin position="177"/>
        <end position="214"/>
    </location>
</feature>
<sequence length="622" mass="71704">MEPPPPPAHHFDPVESNMYYMSGALDDDLNSPAQYEERRPTVKQRIPEIALLDDDLQDARERSSGGPALSQDYLYYRFKKKGDDWSLANKYPILAPVEQIEKQATKVQRDGTPLEQLKRMSQLRRDRITEAVQEANDLESGDAHWEVVYIKPRKELKRNRTVHVPEMDVILARNRRGTAHTKAAVREPAKIINEGKAKPSKGKQYADDSYGRSRKDSGLAMLADRISNLPVFDIDGMPRDEHGPIHFNDTNLPPQIPRDKPLGAKPELKKEDKRTKHDKSQKRSKSRDKRDSHGDGIFAVGDDGDLGGAMDSLPDDILFGELPTDQRGRRGKSPHEHPQVVVDGNTTRSYSRRRAAHTDPRAQSREKSRSRRGSVHFPDQRAPQYFDAGSSSSEASSPGGVPRRGSLVNLQPRPDTVYKKHHRGPTRSLSYVESPYHGEPPVITPARSYRSSFVTYGRPPAEGARYERPARPVRYATTPLLEERQVVYRDPPHTPGIRSQEVVAVHHPSNVRLVPVESSLPILHYPAEDEVFHEPYYREDIDPVSSRLEDYQRERMREPFFRHQSGELIDRDREEEIRIREDEIRRLRGLREQRYYHGDRDRRERRRFYYDAPAGHHYYYVD</sequence>
<feature type="compositionally biased region" description="Basic residues" evidence="1">
    <location>
        <begin position="276"/>
        <end position="287"/>
    </location>
</feature>
<proteinExistence type="predicted"/>
<feature type="compositionally biased region" description="Basic and acidic residues" evidence="1">
    <location>
        <begin position="356"/>
        <end position="367"/>
    </location>
</feature>
<name>A0AAN6ERE2_EXODE</name>
<feature type="compositionally biased region" description="Basic and acidic residues" evidence="1">
    <location>
        <begin position="324"/>
        <end position="338"/>
    </location>
</feature>
<feature type="compositionally biased region" description="Basic and acidic residues" evidence="1">
    <location>
        <begin position="257"/>
        <end position="275"/>
    </location>
</feature>
<feature type="region of interest" description="Disordered" evidence="1">
    <location>
        <begin position="234"/>
        <end position="436"/>
    </location>
</feature>
<protein>
    <submittedName>
        <fullName evidence="2">Uncharacterized protein</fullName>
    </submittedName>
</protein>
<dbReference type="AlphaFoldDB" id="A0AAN6ERE2"/>